<proteinExistence type="predicted"/>
<protein>
    <submittedName>
        <fullName evidence="2">Uncharacterized protein</fullName>
    </submittedName>
</protein>
<feature type="region of interest" description="Disordered" evidence="1">
    <location>
        <begin position="153"/>
        <end position="173"/>
    </location>
</feature>
<evidence type="ECO:0000256" key="1">
    <source>
        <dbReference type="SAM" id="MobiDB-lite"/>
    </source>
</evidence>
<dbReference type="EMBL" id="JASFZW010000001">
    <property type="protein sequence ID" value="KAK2080834.1"/>
    <property type="molecule type" value="Genomic_DNA"/>
</dbReference>
<keyword evidence="3" id="KW-1185">Reference proteome</keyword>
<reference evidence="2" key="1">
    <citation type="submission" date="2021-01" db="EMBL/GenBank/DDBJ databases">
        <authorList>
            <person name="Eckstrom K.M.E."/>
        </authorList>
    </citation>
    <scope>NUCLEOTIDE SEQUENCE</scope>
    <source>
        <strain evidence="2">UVCC 0001</strain>
    </source>
</reference>
<organism evidence="2 3">
    <name type="scientific">Prototheca wickerhamii</name>
    <dbReference type="NCBI Taxonomy" id="3111"/>
    <lineage>
        <taxon>Eukaryota</taxon>
        <taxon>Viridiplantae</taxon>
        <taxon>Chlorophyta</taxon>
        <taxon>core chlorophytes</taxon>
        <taxon>Trebouxiophyceae</taxon>
        <taxon>Chlorellales</taxon>
        <taxon>Chlorellaceae</taxon>
        <taxon>Prototheca</taxon>
    </lineage>
</organism>
<evidence type="ECO:0000313" key="3">
    <source>
        <dbReference type="Proteomes" id="UP001255856"/>
    </source>
</evidence>
<dbReference type="Proteomes" id="UP001255856">
    <property type="component" value="Unassembled WGS sequence"/>
</dbReference>
<gene>
    <name evidence="2" type="ORF">QBZ16_000688</name>
</gene>
<comment type="caution">
    <text evidence="2">The sequence shown here is derived from an EMBL/GenBank/DDBJ whole genome shotgun (WGS) entry which is preliminary data.</text>
</comment>
<dbReference type="AlphaFoldDB" id="A0AAD9MIY4"/>
<accession>A0AAD9MIY4</accession>
<name>A0AAD9MIY4_PROWI</name>
<evidence type="ECO:0000313" key="2">
    <source>
        <dbReference type="EMBL" id="KAK2080834.1"/>
    </source>
</evidence>
<sequence>MKHGSGFFKAGAVRVAPLENIRAPISAFDPTTGAVCDQYNCTVIVGLECMQEGQKRCKADAFGNVGRNNSGYNNFGDYNTGYNNIGTFIYGSGNWGMGVAGVASIGVNETGVYNKLSSAWDLVSPLTVNLDESAPAPAPAFIPAPGPADVPAPVYAPEPETYVPEPDYAPSPY</sequence>